<organism evidence="3 4">
    <name type="scientific">Bifidobacterium leontopitheci</name>
    <dbReference type="NCBI Taxonomy" id="2650774"/>
    <lineage>
        <taxon>Bacteria</taxon>
        <taxon>Bacillati</taxon>
        <taxon>Actinomycetota</taxon>
        <taxon>Actinomycetes</taxon>
        <taxon>Bifidobacteriales</taxon>
        <taxon>Bifidobacteriaceae</taxon>
        <taxon>Bifidobacterium</taxon>
    </lineage>
</organism>
<keyword evidence="3" id="KW-0540">Nuclease</keyword>
<keyword evidence="3" id="KW-0378">Hydrolase</keyword>
<protein>
    <submittedName>
        <fullName evidence="3">Endonuclease</fullName>
    </submittedName>
</protein>
<proteinExistence type="predicted"/>
<dbReference type="Pfam" id="PF03372">
    <property type="entry name" value="Exo_endo_phos"/>
    <property type="match status" value="1"/>
</dbReference>
<accession>A0A6I1GLK0</accession>
<sequence length="341" mass="37468">MTIALWIVLVLCIAWTALRWLPAGAEAHMPFPYVIALIRFLWVPYLLVACVAAPLGHWVTFGMAVAGMLSIGALQGPYWRRIFHRTSRETSRETPAGDPRTELRVMTLNCRYGRANADDIVAAVRERRIDVLALQELSKDLVKRLDAAGLPDLLPYRQLGVPQKDTDNGGFNGLWSRTKPVSSTETMVTIPAADVPGMTFALDEVHGRKSAIVAFASAHTKSPMRGPREWSNGIRRLAAMTAFGDTTGDQANNRIAVVMGDLNAVLDHPSFRELLRSGLTDASLQESRGHTNSFPSQVPWPRIELDHVLFTGGVTAHDVASFVVRDTDHLALTATLELQAD</sequence>
<keyword evidence="1" id="KW-0812">Transmembrane</keyword>
<keyword evidence="3" id="KW-0255">Endonuclease</keyword>
<evidence type="ECO:0000259" key="2">
    <source>
        <dbReference type="Pfam" id="PF03372"/>
    </source>
</evidence>
<dbReference type="SUPFAM" id="SSF56219">
    <property type="entry name" value="DNase I-like"/>
    <property type="match status" value="1"/>
</dbReference>
<gene>
    <name evidence="3" type="ORF">F7D09_1240</name>
</gene>
<dbReference type="Gene3D" id="3.60.10.10">
    <property type="entry name" value="Endonuclease/exonuclease/phosphatase"/>
    <property type="match status" value="1"/>
</dbReference>
<dbReference type="InterPro" id="IPR036691">
    <property type="entry name" value="Endo/exonu/phosph_ase_sf"/>
</dbReference>
<dbReference type="AlphaFoldDB" id="A0A6I1GLK0"/>
<dbReference type="GO" id="GO:0004519">
    <property type="term" value="F:endonuclease activity"/>
    <property type="evidence" value="ECO:0007669"/>
    <property type="project" value="UniProtKB-KW"/>
</dbReference>
<keyword evidence="1" id="KW-0472">Membrane</keyword>
<dbReference type="Proteomes" id="UP000441772">
    <property type="component" value="Unassembled WGS sequence"/>
</dbReference>
<feature type="domain" description="Endonuclease/exonuclease/phosphatase" evidence="2">
    <location>
        <begin position="106"/>
        <end position="329"/>
    </location>
</feature>
<comment type="caution">
    <text evidence="3">The sequence shown here is derived from an EMBL/GenBank/DDBJ whole genome shotgun (WGS) entry which is preliminary data.</text>
</comment>
<evidence type="ECO:0000313" key="3">
    <source>
        <dbReference type="EMBL" id="KAB7790247.1"/>
    </source>
</evidence>
<dbReference type="EMBL" id="WBVT01000017">
    <property type="protein sequence ID" value="KAB7790247.1"/>
    <property type="molecule type" value="Genomic_DNA"/>
</dbReference>
<dbReference type="InterPro" id="IPR005135">
    <property type="entry name" value="Endo/exonuclease/phosphatase"/>
</dbReference>
<keyword evidence="4" id="KW-1185">Reference proteome</keyword>
<feature type="transmembrane region" description="Helical" evidence="1">
    <location>
        <begin position="29"/>
        <end position="51"/>
    </location>
</feature>
<dbReference type="RefSeq" id="WP_152234583.1">
    <property type="nucleotide sequence ID" value="NZ_JBHSKZ010000006.1"/>
</dbReference>
<evidence type="ECO:0000256" key="1">
    <source>
        <dbReference type="SAM" id="Phobius"/>
    </source>
</evidence>
<keyword evidence="1" id="KW-1133">Transmembrane helix</keyword>
<name>A0A6I1GLK0_9BIFI</name>
<evidence type="ECO:0000313" key="4">
    <source>
        <dbReference type="Proteomes" id="UP000441772"/>
    </source>
</evidence>
<feature type="transmembrane region" description="Helical" evidence="1">
    <location>
        <begin position="58"/>
        <end position="79"/>
    </location>
</feature>
<reference evidence="3 4" key="1">
    <citation type="submission" date="2019-09" db="EMBL/GenBank/DDBJ databases">
        <title>Characterization of the phylogenetic diversity of two novel species belonging to the genus Bifidobacterium: Bifidobacterium cebidarum sp. nov. and Bifidobacterium leontopitheci sp. nov.</title>
        <authorList>
            <person name="Lugli G.A."/>
            <person name="Duranti S."/>
            <person name="Milani C."/>
            <person name="Turroni F."/>
            <person name="Ventura M."/>
        </authorList>
    </citation>
    <scope>NUCLEOTIDE SEQUENCE [LARGE SCALE GENOMIC DNA]</scope>
    <source>
        <strain evidence="3 4">LMG 31471</strain>
    </source>
</reference>